<dbReference type="OrthoDB" id="6611240at2759"/>
<dbReference type="InterPro" id="IPR012337">
    <property type="entry name" value="RNaseH-like_sf"/>
</dbReference>
<organism evidence="2 3">
    <name type="scientific">Psylliodes chrysocephalus</name>
    <dbReference type="NCBI Taxonomy" id="3402493"/>
    <lineage>
        <taxon>Eukaryota</taxon>
        <taxon>Metazoa</taxon>
        <taxon>Ecdysozoa</taxon>
        <taxon>Arthropoda</taxon>
        <taxon>Hexapoda</taxon>
        <taxon>Insecta</taxon>
        <taxon>Pterygota</taxon>
        <taxon>Neoptera</taxon>
        <taxon>Endopterygota</taxon>
        <taxon>Coleoptera</taxon>
        <taxon>Polyphaga</taxon>
        <taxon>Cucujiformia</taxon>
        <taxon>Chrysomeloidea</taxon>
        <taxon>Chrysomelidae</taxon>
        <taxon>Galerucinae</taxon>
        <taxon>Alticini</taxon>
        <taxon>Psylliodes</taxon>
    </lineage>
</organism>
<dbReference type="SUPFAM" id="SSF53098">
    <property type="entry name" value="Ribonuclease H-like"/>
    <property type="match status" value="1"/>
</dbReference>
<evidence type="ECO:0000313" key="3">
    <source>
        <dbReference type="Proteomes" id="UP001153636"/>
    </source>
</evidence>
<evidence type="ECO:0000313" key="2">
    <source>
        <dbReference type="EMBL" id="CAH1109116.1"/>
    </source>
</evidence>
<feature type="domain" description="HAT C-terminal dimerisation" evidence="1">
    <location>
        <begin position="117"/>
        <end position="176"/>
    </location>
</feature>
<dbReference type="InterPro" id="IPR008906">
    <property type="entry name" value="HATC_C_dom"/>
</dbReference>
<protein>
    <recommendedName>
        <fullName evidence="1">HAT C-terminal dimerisation domain-containing protein</fullName>
    </recommendedName>
</protein>
<keyword evidence="3" id="KW-1185">Reference proteome</keyword>
<gene>
    <name evidence="2" type="ORF">PSYICH_LOCUS8760</name>
</gene>
<proteinExistence type="predicted"/>
<evidence type="ECO:0000259" key="1">
    <source>
        <dbReference type="Pfam" id="PF05699"/>
    </source>
</evidence>
<dbReference type="Pfam" id="PF05699">
    <property type="entry name" value="Dimer_Tnp_hAT"/>
    <property type="match status" value="1"/>
</dbReference>
<reference evidence="2" key="1">
    <citation type="submission" date="2022-01" db="EMBL/GenBank/DDBJ databases">
        <authorList>
            <person name="King R."/>
        </authorList>
    </citation>
    <scope>NUCLEOTIDE SEQUENCE</scope>
</reference>
<dbReference type="GO" id="GO:0046983">
    <property type="term" value="F:protein dimerization activity"/>
    <property type="evidence" value="ECO:0007669"/>
    <property type="project" value="InterPro"/>
</dbReference>
<dbReference type="PANTHER" id="PTHR45749">
    <property type="match status" value="1"/>
</dbReference>
<sequence>MMMSITDAKTHFNVNVFFSILDRILSSLQERFKGLQNFNDMFGFMYNMFTLTNEILLKSCKQLNSRLTDDSRNEFDIDASDLYEEIKTLKIYFESASTSEGSQQDPKFILEFIFQNQLLSTFPNISIALRHLLTLPVSVASGERSFSKLKIIKNYLRSTMLQDRLNDLSIIAIENDIMDSLNLEEFIRDFSAKKARKTIFV</sequence>
<name>A0A9P0GFN3_9CUCU</name>
<accession>A0A9P0GFN3</accession>
<dbReference type="Proteomes" id="UP001153636">
    <property type="component" value="Chromosome 3"/>
</dbReference>
<dbReference type="EMBL" id="OV651815">
    <property type="protein sequence ID" value="CAH1109116.1"/>
    <property type="molecule type" value="Genomic_DNA"/>
</dbReference>
<dbReference type="PANTHER" id="PTHR45749:SF21">
    <property type="entry name" value="DUF4371 DOMAIN-CONTAINING PROTEIN"/>
    <property type="match status" value="1"/>
</dbReference>
<dbReference type="AlphaFoldDB" id="A0A9P0GFN3"/>